<dbReference type="Pfam" id="PF06722">
    <property type="entry name" value="EryCIII-like_C"/>
    <property type="match status" value="1"/>
</dbReference>
<dbReference type="PANTHER" id="PTHR48050:SF13">
    <property type="entry name" value="STEROL 3-BETA-GLUCOSYLTRANSFERASE UGT80A2"/>
    <property type="match status" value="1"/>
</dbReference>
<dbReference type="PANTHER" id="PTHR48050">
    <property type="entry name" value="STEROL 3-BETA-GLUCOSYLTRANSFERASE"/>
    <property type="match status" value="1"/>
</dbReference>
<dbReference type="InterPro" id="IPR002213">
    <property type="entry name" value="UDP_glucos_trans"/>
</dbReference>
<dbReference type="InterPro" id="IPR050426">
    <property type="entry name" value="Glycosyltransferase_28"/>
</dbReference>
<dbReference type="EMBL" id="HBIJ01008341">
    <property type="protein sequence ID" value="CAE0365155.1"/>
    <property type="molecule type" value="Transcribed_RNA"/>
</dbReference>
<dbReference type="InterPro" id="IPR010610">
    <property type="entry name" value="EryCIII-like_C"/>
</dbReference>
<dbReference type="GO" id="GO:0016906">
    <property type="term" value="F:sterol 3-beta-glucosyltransferase activity"/>
    <property type="evidence" value="ECO:0007669"/>
    <property type="project" value="UniProtKB-ARBA"/>
</dbReference>
<proteinExistence type="predicted"/>
<sequence length="505" mass="56135">MQRRPRSKPKIVIATNGTRGAVEAYAALGLKLKTLSDCQVTIFSNPDHESLVLYMGLNFASNGVEARKEYGREMESVLQNSKGHLGRVLYLAYVNQINLKYQKSIIERLVVLLRTQKPDTCIMGQQHFWDALWVPHSLGVPCLILAMSPCAYGFCPFFYQEIDNQDEWKWSKSMIDWLLLDSYVKNIRKAIGEPTLRALGADQLFVRDANDLMHIFSGKFNDFLRLGIMADKALHLPHTCYLLGPPPYTPSAIRGGAQCFGEDAITLAQLDKFIQASKDGPLIYIGWGSMVWAHPARMTQLAVEALLLAGCRGIILSGWANLCADLLQDTDLRKFCQEHIFFAPSLPHASLFPKCNVIVHHGGTGTAYTAFRAGIPSVITPLLHEHSLMANTVNRLRIGVGTEHLLSITPNMLSEAITACLGIGNGTSLLYNCKRLAADLHPHSSSNSKKDASISLVLDTIRAADEHHGGTYWSNYRSWVQNEQTERSTTADKRSCFFFCSSNST</sequence>
<organism evidence="3">
    <name type="scientific">Aureoumbra lagunensis</name>
    <dbReference type="NCBI Taxonomy" id="44058"/>
    <lineage>
        <taxon>Eukaryota</taxon>
        <taxon>Sar</taxon>
        <taxon>Stramenopiles</taxon>
        <taxon>Ochrophyta</taxon>
        <taxon>Pelagophyceae</taxon>
        <taxon>Pelagomonadales</taxon>
        <taxon>Aureoumbra</taxon>
    </lineage>
</organism>
<dbReference type="SUPFAM" id="SSF53756">
    <property type="entry name" value="UDP-Glycosyltransferase/glycogen phosphorylase"/>
    <property type="match status" value="1"/>
</dbReference>
<name>A0A7S3NFZ9_9STRA</name>
<keyword evidence="1" id="KW-0808">Transferase</keyword>
<evidence type="ECO:0000256" key="1">
    <source>
        <dbReference type="ARBA" id="ARBA00022679"/>
    </source>
</evidence>
<evidence type="ECO:0000313" key="3">
    <source>
        <dbReference type="EMBL" id="CAE0365155.1"/>
    </source>
</evidence>
<reference evidence="3" key="1">
    <citation type="submission" date="2021-01" db="EMBL/GenBank/DDBJ databases">
        <authorList>
            <person name="Corre E."/>
            <person name="Pelletier E."/>
            <person name="Niang G."/>
            <person name="Scheremetjew M."/>
            <person name="Finn R."/>
            <person name="Kale V."/>
            <person name="Holt S."/>
            <person name="Cochrane G."/>
            <person name="Meng A."/>
            <person name="Brown T."/>
            <person name="Cohen L."/>
        </authorList>
    </citation>
    <scope>NUCLEOTIDE SEQUENCE</scope>
    <source>
        <strain evidence="3">CCMP1510</strain>
    </source>
</reference>
<evidence type="ECO:0000259" key="2">
    <source>
        <dbReference type="Pfam" id="PF06722"/>
    </source>
</evidence>
<dbReference type="Gene3D" id="3.40.50.2000">
    <property type="entry name" value="Glycogen Phosphorylase B"/>
    <property type="match status" value="2"/>
</dbReference>
<protein>
    <recommendedName>
        <fullName evidence="2">Erythromycin biosynthesis protein CIII-like C-terminal domain-containing protein</fullName>
    </recommendedName>
</protein>
<gene>
    <name evidence="3" type="ORF">ALAG00032_LOCUS5897</name>
</gene>
<accession>A0A7S3NFZ9</accession>
<feature type="domain" description="Erythromycin biosynthesis protein CIII-like C-terminal" evidence="2">
    <location>
        <begin position="343"/>
        <end position="422"/>
    </location>
</feature>
<dbReference type="AlphaFoldDB" id="A0A7S3NFZ9"/>
<dbReference type="CDD" id="cd03784">
    <property type="entry name" value="GT1_Gtf-like"/>
    <property type="match status" value="1"/>
</dbReference>
<dbReference type="FunFam" id="3.40.50.2000:FF:000009">
    <property type="entry name" value="Sterol 3-beta-glucosyltransferase UGT80A2"/>
    <property type="match status" value="1"/>
</dbReference>